<reference evidence="1 2" key="1">
    <citation type="submission" date="2017-09" db="EMBL/GenBank/DDBJ databases">
        <title>FDA dAtabase for Regulatory Grade micrObial Sequences (FDA-ARGOS): Supporting development and validation of Infectious Disease Dx tests.</title>
        <authorList>
            <person name="Minogue T."/>
            <person name="Wolcott M."/>
            <person name="Wasieloski L."/>
            <person name="Aguilar W."/>
            <person name="Moore D."/>
            <person name="Tallon L.J."/>
            <person name="Sadzewicz L."/>
            <person name="Ott S."/>
            <person name="Zhao X."/>
            <person name="Nagaraj S."/>
            <person name="Vavikolanu K."/>
            <person name="Aluvathingal J."/>
            <person name="Nadendla S."/>
            <person name="Sichtig H."/>
        </authorList>
    </citation>
    <scope>NUCLEOTIDE SEQUENCE [LARGE SCALE GENOMIC DNA]</scope>
    <source>
        <strain evidence="1 2">FDAARGOS_396</strain>
    </source>
</reference>
<dbReference type="AlphaFoldDB" id="A0A2A7SSN9"/>
<dbReference type="SUPFAM" id="SSF141694">
    <property type="entry name" value="AF2212/PG0164-like"/>
    <property type="match status" value="1"/>
</dbReference>
<sequence>MGKTYSFESLIYSSEVGKGGAYVVFPYDIRKEFGAGRVKVQAMFDGVSYEGSIVNMGVKREDGSICYILGIRKDIRKKIGKDIGDRVNVTIELRE</sequence>
<evidence type="ECO:0000313" key="1">
    <source>
        <dbReference type="EMBL" id="PEH46345.1"/>
    </source>
</evidence>
<name>A0A2A7SSN9_9ENTE</name>
<organism evidence="1 2">
    <name type="scientific">Enterococcus durans</name>
    <dbReference type="NCBI Taxonomy" id="53345"/>
    <lineage>
        <taxon>Bacteria</taxon>
        <taxon>Bacillati</taxon>
        <taxon>Bacillota</taxon>
        <taxon>Bacilli</taxon>
        <taxon>Lactobacillales</taxon>
        <taxon>Enterococcaceae</taxon>
        <taxon>Enterococcus</taxon>
    </lineage>
</organism>
<dbReference type="RefSeq" id="WP_016177278.1">
    <property type="nucleotide sequence ID" value="NZ_CAKMBM010000018.1"/>
</dbReference>
<gene>
    <name evidence="1" type="ORF">CRM96_15765</name>
</gene>
<accession>A0A2A7SSN9</accession>
<dbReference type="OrthoDB" id="9800461at2"/>
<evidence type="ECO:0000313" key="2">
    <source>
        <dbReference type="Proteomes" id="UP000220669"/>
    </source>
</evidence>
<dbReference type="InterPro" id="IPR037079">
    <property type="entry name" value="AF2212/PG0164-like_sf"/>
</dbReference>
<protein>
    <submittedName>
        <fullName evidence="1">DUF1905 domain-containing protein</fullName>
    </submittedName>
</protein>
<dbReference type="InterPro" id="IPR015018">
    <property type="entry name" value="DUF1905"/>
</dbReference>
<dbReference type="Proteomes" id="UP000220669">
    <property type="component" value="Unassembled WGS sequence"/>
</dbReference>
<dbReference type="GeneID" id="56742980"/>
<proteinExistence type="predicted"/>
<dbReference type="Gene3D" id="2.40.30.100">
    <property type="entry name" value="AF2212/PG0164-like"/>
    <property type="match status" value="1"/>
</dbReference>
<dbReference type="EMBL" id="PDEB01000004">
    <property type="protein sequence ID" value="PEH46345.1"/>
    <property type="molecule type" value="Genomic_DNA"/>
</dbReference>
<comment type="caution">
    <text evidence="1">The sequence shown here is derived from an EMBL/GenBank/DDBJ whole genome shotgun (WGS) entry which is preliminary data.</text>
</comment>
<dbReference type="Pfam" id="PF08922">
    <property type="entry name" value="DUF1905"/>
    <property type="match status" value="1"/>
</dbReference>